<dbReference type="InterPro" id="IPR001128">
    <property type="entry name" value="Cyt_P450"/>
</dbReference>
<keyword evidence="6 8" id="KW-0408">Iron</keyword>
<dbReference type="PROSITE" id="PS00086">
    <property type="entry name" value="CYTOCHROME_P450"/>
    <property type="match status" value="1"/>
</dbReference>
<dbReference type="GO" id="GO:0004497">
    <property type="term" value="F:monooxygenase activity"/>
    <property type="evidence" value="ECO:0007669"/>
    <property type="project" value="UniProtKB-KW"/>
</dbReference>
<dbReference type="PRINTS" id="PR00463">
    <property type="entry name" value="EP450I"/>
</dbReference>
<keyword evidence="5 9" id="KW-0560">Oxidoreductase</keyword>
<dbReference type="GO" id="GO:0020037">
    <property type="term" value="F:heme binding"/>
    <property type="evidence" value="ECO:0007669"/>
    <property type="project" value="InterPro"/>
</dbReference>
<evidence type="ECO:0000313" key="11">
    <source>
        <dbReference type="Proteomes" id="UP000796880"/>
    </source>
</evidence>
<proteinExistence type="inferred from homology"/>
<dbReference type="EMBL" id="VOIH02000002">
    <property type="protein sequence ID" value="KAF3453333.1"/>
    <property type="molecule type" value="Genomic_DNA"/>
</dbReference>
<dbReference type="InterPro" id="IPR036396">
    <property type="entry name" value="Cyt_P450_sf"/>
</dbReference>
<evidence type="ECO:0000256" key="8">
    <source>
        <dbReference type="PIRSR" id="PIRSR602401-1"/>
    </source>
</evidence>
<evidence type="ECO:0000256" key="1">
    <source>
        <dbReference type="ARBA" id="ARBA00001971"/>
    </source>
</evidence>
<evidence type="ECO:0000256" key="5">
    <source>
        <dbReference type="ARBA" id="ARBA00023002"/>
    </source>
</evidence>
<reference evidence="10" key="1">
    <citation type="submission" date="2020-03" db="EMBL/GenBank/DDBJ databases">
        <title>A high-quality chromosome-level genome assembly of a woody plant with both climbing and erect habits, Rhamnella rubrinervis.</title>
        <authorList>
            <person name="Lu Z."/>
            <person name="Yang Y."/>
            <person name="Zhu X."/>
            <person name="Sun Y."/>
        </authorList>
    </citation>
    <scope>NUCLEOTIDE SEQUENCE</scope>
    <source>
        <strain evidence="10">BYM</strain>
        <tissue evidence="10">Leaf</tissue>
    </source>
</reference>
<evidence type="ECO:0000313" key="10">
    <source>
        <dbReference type="EMBL" id="KAF3453333.1"/>
    </source>
</evidence>
<evidence type="ECO:0000256" key="6">
    <source>
        <dbReference type="ARBA" id="ARBA00023004"/>
    </source>
</evidence>
<dbReference type="FunFam" id="1.10.630.10:FF:000008">
    <property type="entry name" value="Cytochrome P450 71D8"/>
    <property type="match status" value="1"/>
</dbReference>
<evidence type="ECO:0000256" key="4">
    <source>
        <dbReference type="ARBA" id="ARBA00022723"/>
    </source>
</evidence>
<gene>
    <name evidence="10" type="ORF">FNV43_RR03773</name>
</gene>
<sequence>MHLQIPMFMDMEFHIPSFSALFSSILFLFMVAKLVWRSIRTPKLPPGPWKLPIIGNMHQLIGGSLPPHHKLRNLAIQYGPLMHLQLGEVSNIIVSSPEIAKECLKTHDTTFADRPFLLAAKILTYDFKGISFSPYGDYWRQLRKICSMELLSAKRVKSFRSIREEEVSNLITTIHRSSSEGSVPIDLSEKVTSLNYGTTARTAFGKKTKDQEAYISVAREISRLAGGFYVADMYPSIKMLQLVGGMRHKLVQVHAEADRILGNILSDHKEKKKNMKEADHDHEEDLVDVLLKFQEVDQFNYPLTDSNIKAVLLDIFTAGSGTSSTTVDWAMSELMKNPRVMEEAQSEVRKVFHGKSNVDETDIHELKYLRAVVKETLRLHPPAPLLVPKECNQSCVIEGYKIPAKSKVIVNAWAIGRDPRYWTEADKFYPERFIDGASASRIDYKGTDFQYIPFGAGRRICPGITYGMAVVELSLAQLLFHFDWKLPNDLKPEDLDMTEAFGLGARRKVNLSVVPIPYHP</sequence>
<comment type="similarity">
    <text evidence="2 9">Belongs to the cytochrome P450 family.</text>
</comment>
<dbReference type="SUPFAM" id="SSF48264">
    <property type="entry name" value="Cytochrome P450"/>
    <property type="match status" value="1"/>
</dbReference>
<dbReference type="InterPro" id="IPR002401">
    <property type="entry name" value="Cyt_P450_E_grp-I"/>
</dbReference>
<comment type="cofactor">
    <cofactor evidence="1 8">
        <name>heme</name>
        <dbReference type="ChEBI" id="CHEBI:30413"/>
    </cofactor>
</comment>
<dbReference type="GO" id="GO:0005506">
    <property type="term" value="F:iron ion binding"/>
    <property type="evidence" value="ECO:0007669"/>
    <property type="project" value="InterPro"/>
</dbReference>
<name>A0A8K0HJR2_9ROSA</name>
<evidence type="ECO:0008006" key="12">
    <source>
        <dbReference type="Google" id="ProtNLM"/>
    </source>
</evidence>
<keyword evidence="11" id="KW-1185">Reference proteome</keyword>
<dbReference type="InterPro" id="IPR017972">
    <property type="entry name" value="Cyt_P450_CS"/>
</dbReference>
<dbReference type="Proteomes" id="UP000796880">
    <property type="component" value="Unassembled WGS sequence"/>
</dbReference>
<feature type="binding site" description="axial binding residue" evidence="8">
    <location>
        <position position="461"/>
    </location>
    <ligand>
        <name>heme</name>
        <dbReference type="ChEBI" id="CHEBI:30413"/>
    </ligand>
    <ligandPart>
        <name>Fe</name>
        <dbReference type="ChEBI" id="CHEBI:18248"/>
    </ligandPart>
</feature>
<keyword evidence="3 8" id="KW-0349">Heme</keyword>
<dbReference type="OrthoDB" id="1191255at2759"/>
<dbReference type="GO" id="GO:0016705">
    <property type="term" value="F:oxidoreductase activity, acting on paired donors, with incorporation or reduction of molecular oxygen"/>
    <property type="evidence" value="ECO:0007669"/>
    <property type="project" value="InterPro"/>
</dbReference>
<accession>A0A8K0HJR2</accession>
<comment type="caution">
    <text evidence="10">The sequence shown here is derived from an EMBL/GenBank/DDBJ whole genome shotgun (WGS) entry which is preliminary data.</text>
</comment>
<dbReference type="PANTHER" id="PTHR47955">
    <property type="entry name" value="CYTOCHROME P450 FAMILY 71 PROTEIN"/>
    <property type="match status" value="1"/>
</dbReference>
<dbReference type="Pfam" id="PF00067">
    <property type="entry name" value="p450"/>
    <property type="match status" value="1"/>
</dbReference>
<keyword evidence="7 9" id="KW-0503">Monooxygenase</keyword>
<dbReference type="CDD" id="cd11072">
    <property type="entry name" value="CYP71-like"/>
    <property type="match status" value="1"/>
</dbReference>
<dbReference type="PANTHER" id="PTHR47955:SF8">
    <property type="entry name" value="CYTOCHROME P450 71D11-LIKE"/>
    <property type="match status" value="1"/>
</dbReference>
<evidence type="ECO:0000256" key="9">
    <source>
        <dbReference type="RuleBase" id="RU000461"/>
    </source>
</evidence>
<organism evidence="10 11">
    <name type="scientific">Rhamnella rubrinervis</name>
    <dbReference type="NCBI Taxonomy" id="2594499"/>
    <lineage>
        <taxon>Eukaryota</taxon>
        <taxon>Viridiplantae</taxon>
        <taxon>Streptophyta</taxon>
        <taxon>Embryophyta</taxon>
        <taxon>Tracheophyta</taxon>
        <taxon>Spermatophyta</taxon>
        <taxon>Magnoliopsida</taxon>
        <taxon>eudicotyledons</taxon>
        <taxon>Gunneridae</taxon>
        <taxon>Pentapetalae</taxon>
        <taxon>rosids</taxon>
        <taxon>fabids</taxon>
        <taxon>Rosales</taxon>
        <taxon>Rhamnaceae</taxon>
        <taxon>rhamnoid group</taxon>
        <taxon>Rhamneae</taxon>
        <taxon>Rhamnella</taxon>
    </lineage>
</organism>
<evidence type="ECO:0000256" key="3">
    <source>
        <dbReference type="ARBA" id="ARBA00022617"/>
    </source>
</evidence>
<evidence type="ECO:0000256" key="2">
    <source>
        <dbReference type="ARBA" id="ARBA00010617"/>
    </source>
</evidence>
<keyword evidence="4 8" id="KW-0479">Metal-binding</keyword>
<dbReference type="PRINTS" id="PR00385">
    <property type="entry name" value="P450"/>
</dbReference>
<dbReference type="AlphaFoldDB" id="A0A8K0HJR2"/>
<dbReference type="Gene3D" id="1.10.630.10">
    <property type="entry name" value="Cytochrome P450"/>
    <property type="match status" value="1"/>
</dbReference>
<evidence type="ECO:0000256" key="7">
    <source>
        <dbReference type="ARBA" id="ARBA00023033"/>
    </source>
</evidence>
<protein>
    <recommendedName>
        <fullName evidence="12">Cytochrome P450</fullName>
    </recommendedName>
</protein>